<dbReference type="SMART" id="SM00028">
    <property type="entry name" value="TPR"/>
    <property type="match status" value="3"/>
</dbReference>
<name>A0A8H7Q480_MORIS</name>
<keyword evidence="1" id="KW-0677">Repeat</keyword>
<keyword evidence="5" id="KW-1185">Reference proteome</keyword>
<dbReference type="InterPro" id="IPR011990">
    <property type="entry name" value="TPR-like_helical_dom_sf"/>
</dbReference>
<accession>A0A8H7Q480</accession>
<dbReference type="PANTHER" id="PTHR22904:SF523">
    <property type="entry name" value="STRESS-INDUCED-PHOSPHOPROTEIN 1"/>
    <property type="match status" value="1"/>
</dbReference>
<comment type="caution">
    <text evidence="4">The sequence shown here is derived from an EMBL/GenBank/DDBJ whole genome shotgun (WGS) entry which is preliminary data.</text>
</comment>
<dbReference type="PROSITE" id="PS50005">
    <property type="entry name" value="TPR"/>
    <property type="match status" value="1"/>
</dbReference>
<evidence type="ECO:0000256" key="3">
    <source>
        <dbReference type="PROSITE-ProRule" id="PRU00339"/>
    </source>
</evidence>
<dbReference type="GO" id="GO:0051879">
    <property type="term" value="F:Hsp90 protein binding"/>
    <property type="evidence" value="ECO:0007669"/>
    <property type="project" value="TreeGrafter"/>
</dbReference>
<dbReference type="SUPFAM" id="SSF48452">
    <property type="entry name" value="TPR-like"/>
    <property type="match status" value="1"/>
</dbReference>
<evidence type="ECO:0000256" key="1">
    <source>
        <dbReference type="ARBA" id="ARBA00022737"/>
    </source>
</evidence>
<evidence type="ECO:0000313" key="5">
    <source>
        <dbReference type="Proteomes" id="UP000654370"/>
    </source>
</evidence>
<dbReference type="Proteomes" id="UP000654370">
    <property type="component" value="Unassembled WGS sequence"/>
</dbReference>
<sequence>MPSPSTMTELLYEPTFDSESSKILCQAHSSEICRKCNVDWSEHNALAESLKPSNGELPPPNAPNLPRNAQVNRLREEGNKNFKSGNFPEAIKFYSMALEVSSSRPLWEPLAFQFIKEELSPVLSNRAAAYMGMKNFVDALVDAEAVTKLKREWSKGWFRKGKALAGLGRTEEALDALNIGLGFDPDSEELKKAVEEIKS</sequence>
<feature type="repeat" description="TPR" evidence="3">
    <location>
        <begin position="154"/>
        <end position="187"/>
    </location>
</feature>
<dbReference type="OrthoDB" id="433738at2759"/>
<keyword evidence="2 3" id="KW-0802">TPR repeat</keyword>
<evidence type="ECO:0008006" key="6">
    <source>
        <dbReference type="Google" id="ProtNLM"/>
    </source>
</evidence>
<gene>
    <name evidence="4" type="ORF">INT43_000921</name>
</gene>
<evidence type="ECO:0000313" key="4">
    <source>
        <dbReference type="EMBL" id="KAG2185008.1"/>
    </source>
</evidence>
<dbReference type="EMBL" id="JAEPQZ010000002">
    <property type="protein sequence ID" value="KAG2185008.1"/>
    <property type="molecule type" value="Genomic_DNA"/>
</dbReference>
<dbReference type="PANTHER" id="PTHR22904">
    <property type="entry name" value="TPR REPEAT CONTAINING PROTEIN"/>
    <property type="match status" value="1"/>
</dbReference>
<evidence type="ECO:0000256" key="2">
    <source>
        <dbReference type="ARBA" id="ARBA00022803"/>
    </source>
</evidence>
<protein>
    <recommendedName>
        <fullName evidence="6">Translocation protein sec72</fullName>
    </recommendedName>
</protein>
<proteinExistence type="predicted"/>
<reference evidence="4" key="1">
    <citation type="submission" date="2020-12" db="EMBL/GenBank/DDBJ databases">
        <title>Metabolic potential, ecology and presence of endohyphal bacteria is reflected in genomic diversity of Mucoromycotina.</title>
        <authorList>
            <person name="Muszewska A."/>
            <person name="Okrasinska A."/>
            <person name="Steczkiewicz K."/>
            <person name="Drgas O."/>
            <person name="Orlowska M."/>
            <person name="Perlinska-Lenart U."/>
            <person name="Aleksandrzak-Piekarczyk T."/>
            <person name="Szatraj K."/>
            <person name="Zielenkiewicz U."/>
            <person name="Pilsyk S."/>
            <person name="Malc E."/>
            <person name="Mieczkowski P."/>
            <person name="Kruszewska J.S."/>
            <person name="Biernat P."/>
            <person name="Pawlowska J."/>
        </authorList>
    </citation>
    <scope>NUCLEOTIDE SEQUENCE</scope>
    <source>
        <strain evidence="4">WA0000067209</strain>
    </source>
</reference>
<organism evidence="4 5">
    <name type="scientific">Mortierella isabellina</name>
    <name type="common">Filamentous fungus</name>
    <name type="synonym">Umbelopsis isabellina</name>
    <dbReference type="NCBI Taxonomy" id="91625"/>
    <lineage>
        <taxon>Eukaryota</taxon>
        <taxon>Fungi</taxon>
        <taxon>Fungi incertae sedis</taxon>
        <taxon>Mucoromycota</taxon>
        <taxon>Mucoromycotina</taxon>
        <taxon>Umbelopsidomycetes</taxon>
        <taxon>Umbelopsidales</taxon>
        <taxon>Umbelopsidaceae</taxon>
        <taxon>Umbelopsis</taxon>
    </lineage>
</organism>
<dbReference type="InterPro" id="IPR019734">
    <property type="entry name" value="TPR_rpt"/>
</dbReference>
<dbReference type="Gene3D" id="1.25.40.10">
    <property type="entry name" value="Tetratricopeptide repeat domain"/>
    <property type="match status" value="1"/>
</dbReference>
<dbReference type="AlphaFoldDB" id="A0A8H7Q480"/>